<dbReference type="Gene3D" id="3.30.110.170">
    <property type="entry name" value="Protein of unknown function (DUF541), domain 1"/>
    <property type="match status" value="1"/>
</dbReference>
<dbReference type="PANTHER" id="PTHR34387:SF2">
    <property type="entry name" value="SLR1258 PROTEIN"/>
    <property type="match status" value="1"/>
</dbReference>
<dbReference type="RefSeq" id="WP_130275629.1">
    <property type="nucleotide sequence ID" value="NZ_SGXG01000001.1"/>
</dbReference>
<name>A0A4Q7P9C2_9BACT</name>
<sequence length="234" mass="26587">MKKLIFTLPVFFLYFSVLAQQIPSIEVEGVSEISILPDEAILFIQLSEKALKVSDATNRLNKKTKALEDAIKKSGAKNYEFYVDNYNVYVNRIYTKGTAKDSGYVASQNVRVRITDLENELVKITEAVHQSGNMGFSLSMQVSDKLKKESQTKLLEMAIKDAEQKAETIAKALKIEKIKVHKVQYTPQGNVYFPIMREAKMAMADMNEIREAPVFMPEEQKLTDKVIVIFSFVN</sequence>
<evidence type="ECO:0000256" key="1">
    <source>
        <dbReference type="SAM" id="SignalP"/>
    </source>
</evidence>
<keyword evidence="3" id="KW-1185">Reference proteome</keyword>
<dbReference type="InterPro" id="IPR007497">
    <property type="entry name" value="SIMPL/DUF541"/>
</dbReference>
<protein>
    <recommendedName>
        <fullName evidence="4">Secreted protein</fullName>
    </recommendedName>
</protein>
<dbReference type="Proteomes" id="UP000292209">
    <property type="component" value="Unassembled WGS sequence"/>
</dbReference>
<dbReference type="EMBL" id="SGXG01000001">
    <property type="protein sequence ID" value="RZS96751.1"/>
    <property type="molecule type" value="Genomic_DNA"/>
</dbReference>
<evidence type="ECO:0000313" key="2">
    <source>
        <dbReference type="EMBL" id="RZS96751.1"/>
    </source>
</evidence>
<dbReference type="Gene3D" id="3.30.70.2970">
    <property type="entry name" value="Protein of unknown function (DUF541), domain 2"/>
    <property type="match status" value="1"/>
</dbReference>
<organism evidence="2 3">
    <name type="scientific">Cecembia calidifontis</name>
    <dbReference type="NCBI Taxonomy" id="1187080"/>
    <lineage>
        <taxon>Bacteria</taxon>
        <taxon>Pseudomonadati</taxon>
        <taxon>Bacteroidota</taxon>
        <taxon>Cytophagia</taxon>
        <taxon>Cytophagales</taxon>
        <taxon>Cyclobacteriaceae</taxon>
        <taxon>Cecembia</taxon>
    </lineage>
</organism>
<dbReference type="PANTHER" id="PTHR34387">
    <property type="entry name" value="SLR1258 PROTEIN"/>
    <property type="match status" value="1"/>
</dbReference>
<keyword evidence="1" id="KW-0732">Signal</keyword>
<dbReference type="Pfam" id="PF04402">
    <property type="entry name" value="SIMPL"/>
    <property type="match status" value="1"/>
</dbReference>
<evidence type="ECO:0008006" key="4">
    <source>
        <dbReference type="Google" id="ProtNLM"/>
    </source>
</evidence>
<evidence type="ECO:0000313" key="3">
    <source>
        <dbReference type="Proteomes" id="UP000292209"/>
    </source>
</evidence>
<accession>A0A4Q7P9C2</accession>
<comment type="caution">
    <text evidence="2">The sequence shown here is derived from an EMBL/GenBank/DDBJ whole genome shotgun (WGS) entry which is preliminary data.</text>
</comment>
<gene>
    <name evidence="2" type="ORF">BC751_2337</name>
</gene>
<feature type="signal peptide" evidence="1">
    <location>
        <begin position="1"/>
        <end position="19"/>
    </location>
</feature>
<dbReference type="OrthoDB" id="838701at2"/>
<feature type="chain" id="PRO_5020363894" description="Secreted protein" evidence="1">
    <location>
        <begin position="20"/>
        <end position="234"/>
    </location>
</feature>
<reference evidence="2 3" key="1">
    <citation type="submission" date="2019-02" db="EMBL/GenBank/DDBJ databases">
        <title>Genomic Encyclopedia of Archaeal and Bacterial Type Strains, Phase II (KMG-II): from individual species to whole genera.</title>
        <authorList>
            <person name="Goeker M."/>
        </authorList>
    </citation>
    <scope>NUCLEOTIDE SEQUENCE [LARGE SCALE GENOMIC DNA]</scope>
    <source>
        <strain evidence="2 3">DSM 21411</strain>
    </source>
</reference>
<dbReference type="GO" id="GO:0006974">
    <property type="term" value="P:DNA damage response"/>
    <property type="evidence" value="ECO:0007669"/>
    <property type="project" value="TreeGrafter"/>
</dbReference>
<dbReference type="AlphaFoldDB" id="A0A4Q7P9C2"/>
<dbReference type="InterPro" id="IPR052022">
    <property type="entry name" value="26kDa_periplasmic_antigen"/>
</dbReference>
<proteinExistence type="predicted"/>